<reference evidence="1" key="1">
    <citation type="submission" date="2023-04" db="EMBL/GenBank/DDBJ databases">
        <title>Phytophthora fragariaefolia NBRC 109709.</title>
        <authorList>
            <person name="Ichikawa N."/>
            <person name="Sato H."/>
            <person name="Tonouchi N."/>
        </authorList>
    </citation>
    <scope>NUCLEOTIDE SEQUENCE</scope>
    <source>
        <strain evidence="1">NBRC 109709</strain>
    </source>
</reference>
<keyword evidence="2" id="KW-1185">Reference proteome</keyword>
<dbReference type="AlphaFoldDB" id="A0A9W6WZ00"/>
<dbReference type="Proteomes" id="UP001165121">
    <property type="component" value="Unassembled WGS sequence"/>
</dbReference>
<gene>
    <name evidence="1" type="ORF">Pfra01_000369200</name>
</gene>
<accession>A0A9W6WZ00</accession>
<comment type="caution">
    <text evidence="1">The sequence shown here is derived from an EMBL/GenBank/DDBJ whole genome shotgun (WGS) entry which is preliminary data.</text>
</comment>
<organism evidence="1 2">
    <name type="scientific">Phytophthora fragariaefolia</name>
    <dbReference type="NCBI Taxonomy" id="1490495"/>
    <lineage>
        <taxon>Eukaryota</taxon>
        <taxon>Sar</taxon>
        <taxon>Stramenopiles</taxon>
        <taxon>Oomycota</taxon>
        <taxon>Peronosporomycetes</taxon>
        <taxon>Peronosporales</taxon>
        <taxon>Peronosporaceae</taxon>
        <taxon>Phytophthora</taxon>
    </lineage>
</organism>
<sequence>MDSVLDMDNAVMIVLESASVAAAAVTSSSTRADAEFERTVTKLNFEKLLTSERYDGWFRDHLRCSQVNFMHICTIFRPFASYGLLNDYEHSFEKKITLLLFYLASSGTIKEAGMALSMSKPCAVITINALLRVICKQSSQFIKLPSTETDWSTIMNGFASVKGFQYVCGAVDGSLFEIPRTAEYEGWYCKDGYPAINMQALCDFRRHFLDYDMRPGSYSDKKKLERIKSWYVSENHFADWMSFRC</sequence>
<evidence type="ECO:0000313" key="1">
    <source>
        <dbReference type="EMBL" id="GMF23408.1"/>
    </source>
</evidence>
<protein>
    <submittedName>
        <fullName evidence="1">Unnamed protein product</fullName>
    </submittedName>
</protein>
<dbReference type="OrthoDB" id="124867at2759"/>
<evidence type="ECO:0000313" key="2">
    <source>
        <dbReference type="Proteomes" id="UP001165121"/>
    </source>
</evidence>
<name>A0A9W6WZ00_9STRA</name>
<proteinExistence type="predicted"/>
<dbReference type="EMBL" id="BSXT01000288">
    <property type="protein sequence ID" value="GMF23408.1"/>
    <property type="molecule type" value="Genomic_DNA"/>
</dbReference>